<dbReference type="EMBL" id="FMUX01000002">
    <property type="protein sequence ID" value="SCX94593.1"/>
    <property type="molecule type" value="Genomic_DNA"/>
</dbReference>
<comment type="pathway">
    <text evidence="8">Amino-acid biosynthesis; L-lysine biosynthesis via DAP pathway; (S)-tetrahydrodipicolinate from L-aspartate: step 4/4.</text>
</comment>
<dbReference type="Gene3D" id="3.40.50.720">
    <property type="entry name" value="NAD(P)-binding Rossmann-like Domain"/>
    <property type="match status" value="1"/>
</dbReference>
<keyword evidence="6" id="KW-0520">NAD</keyword>
<dbReference type="PANTHER" id="PTHR20836:SF0">
    <property type="entry name" value="4-HYDROXY-TETRAHYDRODIPICOLINATE REDUCTASE 1, CHLOROPLASTIC-RELATED"/>
    <property type="match status" value="1"/>
</dbReference>
<evidence type="ECO:0000256" key="3">
    <source>
        <dbReference type="ARBA" id="ARBA00022857"/>
    </source>
</evidence>
<dbReference type="STRING" id="419481.SAMN05216233_102237"/>
<organism evidence="14 15">
    <name type="scientific">Desulfoluna spongiiphila</name>
    <dbReference type="NCBI Taxonomy" id="419481"/>
    <lineage>
        <taxon>Bacteria</taxon>
        <taxon>Pseudomonadati</taxon>
        <taxon>Thermodesulfobacteriota</taxon>
        <taxon>Desulfobacteria</taxon>
        <taxon>Desulfobacterales</taxon>
        <taxon>Desulfolunaceae</taxon>
        <taxon>Desulfoluna</taxon>
    </lineage>
</organism>
<keyword evidence="3" id="KW-0521">NADP</keyword>
<evidence type="ECO:0000256" key="5">
    <source>
        <dbReference type="ARBA" id="ARBA00023002"/>
    </source>
</evidence>
<dbReference type="SUPFAM" id="SSF51735">
    <property type="entry name" value="NAD(P)-binding Rossmann-fold domains"/>
    <property type="match status" value="1"/>
</dbReference>
<evidence type="ECO:0000256" key="6">
    <source>
        <dbReference type="ARBA" id="ARBA00023027"/>
    </source>
</evidence>
<evidence type="ECO:0000256" key="8">
    <source>
        <dbReference type="ARBA" id="ARBA00037922"/>
    </source>
</evidence>
<keyword evidence="2" id="KW-0028">Amino-acid biosynthesis</keyword>
<keyword evidence="4" id="KW-0220">Diaminopimelate biosynthesis</keyword>
<dbReference type="EC" id="1.17.1.8" evidence="9"/>
<keyword evidence="7" id="KW-0457">Lysine biosynthesis</keyword>
<dbReference type="RefSeq" id="WP_092208633.1">
    <property type="nucleotide sequence ID" value="NZ_FMUX01000002.1"/>
</dbReference>
<dbReference type="AlphaFoldDB" id="A0A1G5BWV9"/>
<feature type="domain" description="Dihydrodipicolinate reductase N-terminal" evidence="12">
    <location>
        <begin position="5"/>
        <end position="128"/>
    </location>
</feature>
<dbReference type="Gene3D" id="3.30.360.10">
    <property type="entry name" value="Dihydrodipicolinate Reductase, domain 2"/>
    <property type="match status" value="1"/>
</dbReference>
<sequence length="274" mass="29815">MTITHIMINGVPGKVATTILAHAINDERFTVVPYSLTGPDTEKSVRVNGTDITLVSPEERSAVLKTIKETYGPFVTVDYTHPSAVDANVAFYCAEGLPFVMGTTGGNREQIRADVTDSAIPAVIAPNMAKQIVGLQAMIEYGAKNFPGLFKDFQMTVKESHQSWKADTSGTAKAIIRQFNLLGVEFTEADIDKVREPEAQKAMGIPEEHLDGHGWHTYTLCAPDGSSEFGITHNINGRDIYAEGTLDAVAFVEKKRLAGIKGHCFSMIDVLKNL</sequence>
<feature type="domain" description="Dihydrodipicolinate reductase C-terminal" evidence="13">
    <location>
        <begin position="137"/>
        <end position="271"/>
    </location>
</feature>
<dbReference type="Pfam" id="PF05173">
    <property type="entry name" value="DapB_C"/>
    <property type="match status" value="1"/>
</dbReference>
<evidence type="ECO:0000256" key="10">
    <source>
        <dbReference type="ARBA" id="ARBA00049080"/>
    </source>
</evidence>
<evidence type="ECO:0000256" key="11">
    <source>
        <dbReference type="ARBA" id="ARBA00049396"/>
    </source>
</evidence>
<dbReference type="PANTHER" id="PTHR20836">
    <property type="entry name" value="DIHYDRODIPICOLINATE REDUCTASE"/>
    <property type="match status" value="1"/>
</dbReference>
<dbReference type="PIRSF" id="PIRSF000161">
    <property type="entry name" value="DHPR"/>
    <property type="match status" value="1"/>
</dbReference>
<dbReference type="OrthoDB" id="9790352at2"/>
<name>A0A1G5BWV9_9BACT</name>
<keyword evidence="5" id="KW-0560">Oxidoreductase</keyword>
<reference evidence="14 15" key="1">
    <citation type="submission" date="2016-10" db="EMBL/GenBank/DDBJ databases">
        <authorList>
            <person name="de Groot N.N."/>
        </authorList>
    </citation>
    <scope>NUCLEOTIDE SEQUENCE [LARGE SCALE GENOMIC DNA]</scope>
    <source>
        <strain evidence="14 15">AA1</strain>
    </source>
</reference>
<evidence type="ECO:0000256" key="9">
    <source>
        <dbReference type="ARBA" id="ARBA00038983"/>
    </source>
</evidence>
<evidence type="ECO:0000259" key="12">
    <source>
        <dbReference type="Pfam" id="PF01113"/>
    </source>
</evidence>
<dbReference type="GO" id="GO:0009089">
    <property type="term" value="P:lysine biosynthetic process via diaminopimelate"/>
    <property type="evidence" value="ECO:0007669"/>
    <property type="project" value="InterPro"/>
</dbReference>
<proteinExistence type="inferred from homology"/>
<evidence type="ECO:0000256" key="1">
    <source>
        <dbReference type="ARBA" id="ARBA00006642"/>
    </source>
</evidence>
<comment type="similarity">
    <text evidence="1">Belongs to the DapB family.</text>
</comment>
<evidence type="ECO:0000256" key="7">
    <source>
        <dbReference type="ARBA" id="ARBA00023154"/>
    </source>
</evidence>
<protein>
    <recommendedName>
        <fullName evidence="9">4-hydroxy-tetrahydrodipicolinate reductase</fullName>
        <ecNumber evidence="9">1.17.1.8</ecNumber>
    </recommendedName>
</protein>
<evidence type="ECO:0000313" key="14">
    <source>
        <dbReference type="EMBL" id="SCX94593.1"/>
    </source>
</evidence>
<dbReference type="GO" id="GO:0008839">
    <property type="term" value="F:4-hydroxy-tetrahydrodipicolinate reductase"/>
    <property type="evidence" value="ECO:0007669"/>
    <property type="project" value="UniProtKB-EC"/>
</dbReference>
<evidence type="ECO:0000313" key="15">
    <source>
        <dbReference type="Proteomes" id="UP000198870"/>
    </source>
</evidence>
<dbReference type="Proteomes" id="UP000198870">
    <property type="component" value="Unassembled WGS sequence"/>
</dbReference>
<evidence type="ECO:0000256" key="2">
    <source>
        <dbReference type="ARBA" id="ARBA00022605"/>
    </source>
</evidence>
<evidence type="ECO:0000259" key="13">
    <source>
        <dbReference type="Pfam" id="PF05173"/>
    </source>
</evidence>
<dbReference type="InterPro" id="IPR023940">
    <property type="entry name" value="DHDPR_bac"/>
</dbReference>
<accession>A0A1G5BWV9</accession>
<comment type="catalytic activity">
    <reaction evidence="11">
        <text>(S)-2,3,4,5-tetrahydrodipicolinate + NAD(+) + H2O = (2S,4S)-4-hydroxy-2,3,4,5-tetrahydrodipicolinate + NADH + H(+)</text>
        <dbReference type="Rhea" id="RHEA:35323"/>
        <dbReference type="ChEBI" id="CHEBI:15377"/>
        <dbReference type="ChEBI" id="CHEBI:15378"/>
        <dbReference type="ChEBI" id="CHEBI:16845"/>
        <dbReference type="ChEBI" id="CHEBI:57540"/>
        <dbReference type="ChEBI" id="CHEBI:57945"/>
        <dbReference type="ChEBI" id="CHEBI:67139"/>
        <dbReference type="EC" id="1.17.1.8"/>
    </reaction>
</comment>
<comment type="catalytic activity">
    <reaction evidence="10">
        <text>(S)-2,3,4,5-tetrahydrodipicolinate + NADP(+) + H2O = (2S,4S)-4-hydroxy-2,3,4,5-tetrahydrodipicolinate + NADPH + H(+)</text>
        <dbReference type="Rhea" id="RHEA:35331"/>
        <dbReference type="ChEBI" id="CHEBI:15377"/>
        <dbReference type="ChEBI" id="CHEBI:15378"/>
        <dbReference type="ChEBI" id="CHEBI:16845"/>
        <dbReference type="ChEBI" id="CHEBI:57783"/>
        <dbReference type="ChEBI" id="CHEBI:58349"/>
        <dbReference type="ChEBI" id="CHEBI:67139"/>
        <dbReference type="EC" id="1.17.1.8"/>
    </reaction>
</comment>
<keyword evidence="15" id="KW-1185">Reference proteome</keyword>
<gene>
    <name evidence="14" type="ORF">SAMN05216233_102237</name>
</gene>
<dbReference type="InterPro" id="IPR036291">
    <property type="entry name" value="NAD(P)-bd_dom_sf"/>
</dbReference>
<dbReference type="InterPro" id="IPR022663">
    <property type="entry name" value="DapB_C"/>
</dbReference>
<evidence type="ECO:0000256" key="4">
    <source>
        <dbReference type="ARBA" id="ARBA00022915"/>
    </source>
</evidence>
<dbReference type="Pfam" id="PF01113">
    <property type="entry name" value="DapB_N"/>
    <property type="match status" value="1"/>
</dbReference>
<dbReference type="GO" id="GO:0019877">
    <property type="term" value="P:diaminopimelate biosynthetic process"/>
    <property type="evidence" value="ECO:0007669"/>
    <property type="project" value="UniProtKB-KW"/>
</dbReference>
<dbReference type="InterPro" id="IPR000846">
    <property type="entry name" value="DapB_N"/>
</dbReference>